<protein>
    <submittedName>
        <fullName evidence="2">Uncharacterized protein</fullName>
    </submittedName>
</protein>
<feature type="compositionally biased region" description="Basic residues" evidence="1">
    <location>
        <begin position="1"/>
        <end position="13"/>
    </location>
</feature>
<name>A0A7N9CUH8_MACFA</name>
<reference evidence="2" key="2">
    <citation type="submission" date="2025-08" db="UniProtKB">
        <authorList>
            <consortium name="Ensembl"/>
        </authorList>
    </citation>
    <scope>IDENTIFICATION</scope>
</reference>
<reference evidence="2 3" key="1">
    <citation type="submission" date="2013-03" db="EMBL/GenBank/DDBJ databases">
        <authorList>
            <person name="Warren W."/>
            <person name="Wilson R.K."/>
        </authorList>
    </citation>
    <scope>NUCLEOTIDE SEQUENCE</scope>
</reference>
<keyword evidence="3" id="KW-1185">Reference proteome</keyword>
<feature type="region of interest" description="Disordered" evidence="1">
    <location>
        <begin position="1"/>
        <end position="36"/>
    </location>
</feature>
<reference evidence="2" key="3">
    <citation type="submission" date="2025-09" db="UniProtKB">
        <authorList>
            <consortium name="Ensembl"/>
        </authorList>
    </citation>
    <scope>IDENTIFICATION</scope>
</reference>
<dbReference type="AlphaFoldDB" id="A0A7N9CUH8"/>
<sequence length="46" mass="4995">GRGCNRRKRRGRAHQGPAPPAAPRRGKTKNKENLSCGPFLPRCALG</sequence>
<accession>A0A7N9CUH8</accession>
<dbReference type="Ensembl" id="ENSMFAT00000093211.1">
    <property type="protein sequence ID" value="ENSMFAP00000055811.1"/>
    <property type="gene ID" value="ENSMFAG00000060135.1"/>
</dbReference>
<evidence type="ECO:0000313" key="3">
    <source>
        <dbReference type="Proteomes" id="UP000233100"/>
    </source>
</evidence>
<dbReference type="Proteomes" id="UP000233100">
    <property type="component" value="Chromosome 3"/>
</dbReference>
<evidence type="ECO:0000313" key="2">
    <source>
        <dbReference type="Ensembl" id="ENSMFAP00000055811.1"/>
    </source>
</evidence>
<evidence type="ECO:0000256" key="1">
    <source>
        <dbReference type="SAM" id="MobiDB-lite"/>
    </source>
</evidence>
<proteinExistence type="predicted"/>
<organism evidence="2 3">
    <name type="scientific">Macaca fascicularis</name>
    <name type="common">Crab-eating macaque</name>
    <name type="synonym">Cynomolgus monkey</name>
    <dbReference type="NCBI Taxonomy" id="9541"/>
    <lineage>
        <taxon>Eukaryota</taxon>
        <taxon>Metazoa</taxon>
        <taxon>Chordata</taxon>
        <taxon>Craniata</taxon>
        <taxon>Vertebrata</taxon>
        <taxon>Euteleostomi</taxon>
        <taxon>Mammalia</taxon>
        <taxon>Eutheria</taxon>
        <taxon>Euarchontoglires</taxon>
        <taxon>Primates</taxon>
        <taxon>Haplorrhini</taxon>
        <taxon>Catarrhini</taxon>
        <taxon>Cercopithecidae</taxon>
        <taxon>Cercopithecinae</taxon>
        <taxon>Macaca</taxon>
    </lineage>
</organism>